<dbReference type="CDD" id="cd04301">
    <property type="entry name" value="NAT_SF"/>
    <property type="match status" value="1"/>
</dbReference>
<comment type="caution">
    <text evidence="2">The sequence shown here is derived from an EMBL/GenBank/DDBJ whole genome shotgun (WGS) entry which is preliminary data.</text>
</comment>
<keyword evidence="2" id="KW-0808">Transferase</keyword>
<evidence type="ECO:0000259" key="1">
    <source>
        <dbReference type="PROSITE" id="PS51186"/>
    </source>
</evidence>
<dbReference type="EMBL" id="VDGH01000001">
    <property type="protein sequence ID" value="TQR16750.1"/>
    <property type="molecule type" value="Genomic_DNA"/>
</dbReference>
<dbReference type="InterPro" id="IPR016181">
    <property type="entry name" value="Acyl_CoA_acyltransferase"/>
</dbReference>
<evidence type="ECO:0000313" key="3">
    <source>
        <dbReference type="Proteomes" id="UP000317316"/>
    </source>
</evidence>
<proteinExistence type="predicted"/>
<dbReference type="Gene3D" id="3.40.630.30">
    <property type="match status" value="1"/>
</dbReference>
<dbReference type="SUPFAM" id="SSF55729">
    <property type="entry name" value="Acyl-CoA N-acyltransferases (Nat)"/>
    <property type="match status" value="1"/>
</dbReference>
<feature type="domain" description="N-acetyltransferase" evidence="1">
    <location>
        <begin position="156"/>
        <end position="292"/>
    </location>
</feature>
<reference evidence="2 3" key="1">
    <citation type="submission" date="2019-05" db="EMBL/GenBank/DDBJ databases">
        <title>Psychrobacillus vulpis sp. nov., a new species isolated from feces of a red fox that inhabits in The Tablas de Daimiel Natural Park, Albacete, Spain.</title>
        <authorList>
            <person name="Rodriguez M."/>
            <person name="Reina J.C."/>
            <person name="Bejar V."/>
            <person name="Llamas I."/>
        </authorList>
    </citation>
    <scope>NUCLEOTIDE SEQUENCE [LARGE SCALE GENOMIC DNA]</scope>
    <source>
        <strain evidence="2 3">NEAU-3TGS17</strain>
    </source>
</reference>
<accession>A0A544TH86</accession>
<dbReference type="PANTHER" id="PTHR43415:SF6">
    <property type="entry name" value="SPERMIDINE N(1)-ACETYLTRANSFERASE"/>
    <property type="match status" value="1"/>
</dbReference>
<evidence type="ECO:0000313" key="2">
    <source>
        <dbReference type="EMBL" id="TQR16750.1"/>
    </source>
</evidence>
<gene>
    <name evidence="2" type="ORF">FG382_00895</name>
</gene>
<dbReference type="OrthoDB" id="87299at2"/>
<dbReference type="PANTHER" id="PTHR43415">
    <property type="entry name" value="SPERMIDINE N(1)-ACETYLTRANSFERASE"/>
    <property type="match status" value="1"/>
</dbReference>
<organism evidence="2 3">
    <name type="scientific">Psychrobacillus lasiicapitis</name>
    <dbReference type="NCBI Taxonomy" id="1636719"/>
    <lineage>
        <taxon>Bacteria</taxon>
        <taxon>Bacillati</taxon>
        <taxon>Bacillota</taxon>
        <taxon>Bacilli</taxon>
        <taxon>Bacillales</taxon>
        <taxon>Bacillaceae</taxon>
        <taxon>Psychrobacillus</taxon>
    </lineage>
</organism>
<protein>
    <submittedName>
        <fullName evidence="2">GNAT family N-acetyltransferase</fullName>
    </submittedName>
</protein>
<dbReference type="Proteomes" id="UP000317316">
    <property type="component" value="Unassembled WGS sequence"/>
</dbReference>
<dbReference type="GO" id="GO:0004145">
    <property type="term" value="F:diamine N-acetyltransferase activity"/>
    <property type="evidence" value="ECO:0007669"/>
    <property type="project" value="TreeGrafter"/>
</dbReference>
<keyword evidence="3" id="KW-1185">Reference proteome</keyword>
<dbReference type="PROSITE" id="PS51186">
    <property type="entry name" value="GNAT"/>
    <property type="match status" value="1"/>
</dbReference>
<dbReference type="AlphaFoldDB" id="A0A544TH86"/>
<sequence>MNIRLNPLNDIEMLSLFLEEMNTVQESHIGYCGDTKEEIAHTLYHEFSDADISQSFVVAYDEENLIGALGFDVDKESKSAEVWGPFIKNKGDYQLADSLWEKANALLTSEVNEFSFFINIKNEFVQQFAIHKNAINKGNHLLLKAFHNDLEEVDLAQIESYDLAYRDSFMSLHKKNFPNTYFKASEILDRLSNHNHLLVINEKEGRIKGYVYVEANPEHKEGSIEYITVAADYQKQGIGTLLIRAALSYLFSINEIEEISLSVAKEKDKAKRLYKAAGFKKVHELIHYQLKE</sequence>
<dbReference type="Pfam" id="PF00583">
    <property type="entry name" value="Acetyltransf_1"/>
    <property type="match status" value="1"/>
</dbReference>
<dbReference type="InterPro" id="IPR000182">
    <property type="entry name" value="GNAT_dom"/>
</dbReference>
<name>A0A544TH86_9BACI</name>